<evidence type="ECO:0000256" key="3">
    <source>
        <dbReference type="ARBA" id="ARBA00011881"/>
    </source>
</evidence>
<dbReference type="Proteomes" id="UP001371218">
    <property type="component" value="Unassembled WGS sequence"/>
</dbReference>
<keyword evidence="4" id="KW-0663">Pyridoxal phosphate</keyword>
<evidence type="ECO:0000313" key="7">
    <source>
        <dbReference type="Proteomes" id="UP001371218"/>
    </source>
</evidence>
<comment type="subunit">
    <text evidence="3">Homotetramer.</text>
</comment>
<dbReference type="InterPro" id="IPR015421">
    <property type="entry name" value="PyrdxlP-dep_Trfase_major"/>
</dbReference>
<dbReference type="PANTHER" id="PTHR48097">
    <property type="entry name" value="L-THREONINE ALDOLASE-RELATED"/>
    <property type="match status" value="1"/>
</dbReference>
<dbReference type="InterPro" id="IPR015424">
    <property type="entry name" value="PyrdxlP-dep_Trfase"/>
</dbReference>
<keyword evidence="6" id="KW-0456">Lyase</keyword>
<accession>A0ABU9BUQ6</accession>
<dbReference type="Gene3D" id="3.90.1150.10">
    <property type="entry name" value="Aspartate Aminotransferase, domain 1"/>
    <property type="match status" value="1"/>
</dbReference>
<gene>
    <name evidence="6" type="ORF">AACH06_20455</name>
</gene>
<dbReference type="Pfam" id="PF01212">
    <property type="entry name" value="Beta_elim_lyase"/>
    <property type="match status" value="1"/>
</dbReference>
<dbReference type="PANTHER" id="PTHR48097:SF9">
    <property type="entry name" value="L-THREONINE ALDOLASE"/>
    <property type="match status" value="1"/>
</dbReference>
<evidence type="ECO:0000256" key="2">
    <source>
        <dbReference type="ARBA" id="ARBA00006966"/>
    </source>
</evidence>
<dbReference type="GO" id="GO:0016829">
    <property type="term" value="F:lyase activity"/>
    <property type="evidence" value="ECO:0007669"/>
    <property type="project" value="UniProtKB-KW"/>
</dbReference>
<organism evidence="6 7">
    <name type="scientific">Ideonella lacteola</name>
    <dbReference type="NCBI Taxonomy" id="2984193"/>
    <lineage>
        <taxon>Bacteria</taxon>
        <taxon>Pseudomonadati</taxon>
        <taxon>Pseudomonadota</taxon>
        <taxon>Betaproteobacteria</taxon>
        <taxon>Burkholderiales</taxon>
        <taxon>Sphaerotilaceae</taxon>
        <taxon>Ideonella</taxon>
    </lineage>
</organism>
<dbReference type="InterPro" id="IPR015422">
    <property type="entry name" value="PyrdxlP-dep_Trfase_small"/>
</dbReference>
<comment type="caution">
    <text evidence="6">The sequence shown here is derived from an EMBL/GenBank/DDBJ whole genome shotgun (WGS) entry which is preliminary data.</text>
</comment>
<dbReference type="InterPro" id="IPR001597">
    <property type="entry name" value="ArAA_b-elim_lyase/Thr_aldolase"/>
</dbReference>
<protein>
    <submittedName>
        <fullName evidence="6">Beta-eliminating lyase-related protein</fullName>
    </submittedName>
</protein>
<dbReference type="RefSeq" id="WP_341427615.1">
    <property type="nucleotide sequence ID" value="NZ_JBBUTG010000014.1"/>
</dbReference>
<sequence length="370" mass="40595">MPPTPSTTLADLALRDRCNAWLSGHRPRRSMKQALLELAQAPEAEGGLDLYGEGELVQGLEREVADLLGLPAAVFVHKGMAAQLAAMRVWAGGQPGAAVALHRQSHIELDESQAYELVLGLRGVRLGANDRPFTVTELEALVEKPALVMVELPLRRGGFRLPPWAELQAISAWCRRERVPLHFDGARLWESAAGYGRELRDIAALADSVYVSFYKGLGGLAGCMLAGPAPFIEQASLWTSRLASNLYTAFPYALSAAIGLRTQWPRMAGYHQRARQLAVALAPLDGLRVAPTPPETNSFQVHLQGEPARVRAAMLRVAREHGFWMGSRAVESIWPGHSMVEVVIGDASDDWTHEQVAEHFRRVIDWAGER</sequence>
<dbReference type="SUPFAM" id="SSF53383">
    <property type="entry name" value="PLP-dependent transferases"/>
    <property type="match status" value="1"/>
</dbReference>
<dbReference type="Gene3D" id="3.40.640.10">
    <property type="entry name" value="Type I PLP-dependent aspartate aminotransferase-like (Major domain)"/>
    <property type="match status" value="1"/>
</dbReference>
<dbReference type="EMBL" id="JBBUTG010000014">
    <property type="protein sequence ID" value="MEK8033198.1"/>
    <property type="molecule type" value="Genomic_DNA"/>
</dbReference>
<evidence type="ECO:0000256" key="4">
    <source>
        <dbReference type="ARBA" id="ARBA00022898"/>
    </source>
</evidence>
<name>A0ABU9BUQ6_9BURK</name>
<evidence type="ECO:0000313" key="6">
    <source>
        <dbReference type="EMBL" id="MEK8033198.1"/>
    </source>
</evidence>
<comment type="cofactor">
    <cofactor evidence="1">
        <name>pyridoxal 5'-phosphate</name>
        <dbReference type="ChEBI" id="CHEBI:597326"/>
    </cofactor>
</comment>
<evidence type="ECO:0000259" key="5">
    <source>
        <dbReference type="Pfam" id="PF01212"/>
    </source>
</evidence>
<feature type="domain" description="Aromatic amino acid beta-eliminating lyase/threonine aldolase" evidence="5">
    <location>
        <begin position="42"/>
        <end position="302"/>
    </location>
</feature>
<reference evidence="6 7" key="1">
    <citation type="submission" date="2024-04" db="EMBL/GenBank/DDBJ databases">
        <title>Novel species of the genus Ideonella isolated from streams.</title>
        <authorList>
            <person name="Lu H."/>
        </authorList>
    </citation>
    <scope>NUCLEOTIDE SEQUENCE [LARGE SCALE GENOMIC DNA]</scope>
    <source>
        <strain evidence="6 7">DXS29W</strain>
    </source>
</reference>
<keyword evidence="7" id="KW-1185">Reference proteome</keyword>
<proteinExistence type="inferred from homology"/>
<comment type="similarity">
    <text evidence="2">Belongs to the threonine aldolase family.</text>
</comment>
<evidence type="ECO:0000256" key="1">
    <source>
        <dbReference type="ARBA" id="ARBA00001933"/>
    </source>
</evidence>